<sequence length="66" mass="7174">MVRPVRGPEMRATWSPLASPRPPHRHVGERHQPTLPLAPLLHNATFVDLSNASGLSHHNASDNAGI</sequence>
<gene>
    <name evidence="2" type="ORF">E2C01_059284</name>
</gene>
<proteinExistence type="predicted"/>
<name>A0A5B7H6D5_PORTR</name>
<keyword evidence="3" id="KW-1185">Reference proteome</keyword>
<dbReference type="AlphaFoldDB" id="A0A5B7H6D5"/>
<reference evidence="2 3" key="1">
    <citation type="submission" date="2019-05" db="EMBL/GenBank/DDBJ databases">
        <title>Another draft genome of Portunus trituberculatus and its Hox gene families provides insights of decapod evolution.</title>
        <authorList>
            <person name="Jeong J.-H."/>
            <person name="Song I."/>
            <person name="Kim S."/>
            <person name="Choi T."/>
            <person name="Kim D."/>
            <person name="Ryu S."/>
            <person name="Kim W."/>
        </authorList>
    </citation>
    <scope>NUCLEOTIDE SEQUENCE [LARGE SCALE GENOMIC DNA]</scope>
    <source>
        <tissue evidence="2">Muscle</tissue>
    </source>
</reference>
<evidence type="ECO:0000313" key="3">
    <source>
        <dbReference type="Proteomes" id="UP000324222"/>
    </source>
</evidence>
<evidence type="ECO:0000313" key="2">
    <source>
        <dbReference type="EMBL" id="MPC65155.1"/>
    </source>
</evidence>
<evidence type="ECO:0000256" key="1">
    <source>
        <dbReference type="SAM" id="MobiDB-lite"/>
    </source>
</evidence>
<comment type="caution">
    <text evidence="2">The sequence shown here is derived from an EMBL/GenBank/DDBJ whole genome shotgun (WGS) entry which is preliminary data.</text>
</comment>
<protein>
    <submittedName>
        <fullName evidence="2">Uncharacterized protein</fullName>
    </submittedName>
</protein>
<accession>A0A5B7H6D5</accession>
<dbReference type="Proteomes" id="UP000324222">
    <property type="component" value="Unassembled WGS sequence"/>
</dbReference>
<feature type="region of interest" description="Disordered" evidence="1">
    <location>
        <begin position="1"/>
        <end position="31"/>
    </location>
</feature>
<dbReference type="EMBL" id="VSRR010022991">
    <property type="protein sequence ID" value="MPC65155.1"/>
    <property type="molecule type" value="Genomic_DNA"/>
</dbReference>
<organism evidence="2 3">
    <name type="scientific">Portunus trituberculatus</name>
    <name type="common">Swimming crab</name>
    <name type="synonym">Neptunus trituberculatus</name>
    <dbReference type="NCBI Taxonomy" id="210409"/>
    <lineage>
        <taxon>Eukaryota</taxon>
        <taxon>Metazoa</taxon>
        <taxon>Ecdysozoa</taxon>
        <taxon>Arthropoda</taxon>
        <taxon>Crustacea</taxon>
        <taxon>Multicrustacea</taxon>
        <taxon>Malacostraca</taxon>
        <taxon>Eumalacostraca</taxon>
        <taxon>Eucarida</taxon>
        <taxon>Decapoda</taxon>
        <taxon>Pleocyemata</taxon>
        <taxon>Brachyura</taxon>
        <taxon>Eubrachyura</taxon>
        <taxon>Portunoidea</taxon>
        <taxon>Portunidae</taxon>
        <taxon>Portuninae</taxon>
        <taxon>Portunus</taxon>
    </lineage>
</organism>